<evidence type="ECO:0000313" key="8">
    <source>
        <dbReference type="Proteomes" id="UP000011761"/>
    </source>
</evidence>
<keyword evidence="8" id="KW-1185">Reference proteome</keyword>
<comment type="subcellular location">
    <subcellularLocation>
        <location evidence="1">Nucleus</location>
        <location evidence="1">Nucleolus</location>
    </subcellularLocation>
</comment>
<dbReference type="OMA" id="LWNHYVA"/>
<dbReference type="eggNOG" id="KOG4183">
    <property type="taxonomic scope" value="Eukaryota"/>
</dbReference>
<dbReference type="KEGG" id="bcom:BAUCODRAFT_45380"/>
<evidence type="ECO:0000256" key="1">
    <source>
        <dbReference type="ARBA" id="ARBA00004604"/>
    </source>
</evidence>
<dbReference type="Proteomes" id="UP000011761">
    <property type="component" value="Unassembled WGS sequence"/>
</dbReference>
<evidence type="ECO:0000256" key="6">
    <source>
        <dbReference type="SAM" id="MobiDB-lite"/>
    </source>
</evidence>
<organism evidence="7 8">
    <name type="scientific">Baudoinia panamericana (strain UAMH 10762)</name>
    <name type="common">Angels' share fungus</name>
    <name type="synonym">Baudoinia compniacensis (strain UAMH 10762)</name>
    <dbReference type="NCBI Taxonomy" id="717646"/>
    <lineage>
        <taxon>Eukaryota</taxon>
        <taxon>Fungi</taxon>
        <taxon>Dikarya</taxon>
        <taxon>Ascomycota</taxon>
        <taxon>Pezizomycotina</taxon>
        <taxon>Dothideomycetes</taxon>
        <taxon>Dothideomycetidae</taxon>
        <taxon>Mycosphaerellales</taxon>
        <taxon>Teratosphaeriaceae</taxon>
        <taxon>Baudoinia</taxon>
    </lineage>
</organism>
<evidence type="ECO:0000313" key="7">
    <source>
        <dbReference type="EMBL" id="EMC96968.1"/>
    </source>
</evidence>
<dbReference type="OrthoDB" id="532500at2759"/>
<evidence type="ECO:0000256" key="4">
    <source>
        <dbReference type="ARBA" id="ARBA00023163"/>
    </source>
</evidence>
<gene>
    <name evidence="7" type="ORF">BAUCODRAFT_45380</name>
</gene>
<evidence type="ECO:0000256" key="2">
    <source>
        <dbReference type="ARBA" id="ARBA00009430"/>
    </source>
</evidence>
<feature type="region of interest" description="Disordered" evidence="6">
    <location>
        <begin position="135"/>
        <end position="157"/>
    </location>
</feature>
<dbReference type="PANTHER" id="PTHR14440">
    <property type="entry name" value="DNA-DIRECTED RNA POLYMERASE I SUBUNIT RPA49"/>
    <property type="match status" value="1"/>
</dbReference>
<dbReference type="GO" id="GO:0005730">
    <property type="term" value="C:nucleolus"/>
    <property type="evidence" value="ECO:0007669"/>
    <property type="project" value="UniProtKB-SubCell"/>
</dbReference>
<comment type="similarity">
    <text evidence="2">Belongs to the eukaryotic RPA49/POLR1E RNA polymerase subunit family.</text>
</comment>
<dbReference type="RefSeq" id="XP_007675340.1">
    <property type="nucleotide sequence ID" value="XM_007677150.1"/>
</dbReference>
<evidence type="ECO:0000256" key="3">
    <source>
        <dbReference type="ARBA" id="ARBA00022478"/>
    </source>
</evidence>
<sequence length="437" mass="48331">SKKRKRQSNGVDTPSKKTTAINGVHQIDKIKVTFTDEDGLHPVLLSTPGLTTPSFPFESYARAWSSKDASRTPAPKTHELLLHSSQHPRIDYTASASALDEHLAHYVAVFDPTTSALQITPAHHVTLRAAPRKAGIADGDKDEGKATTRGTYAAQRETLGREFGTKKAQKVIASRTQNAISKDAKGKGKMSEAQDAVLESMATSTPATAPSKQQEDLLASKPIPQPNLAAETVEEVYPFSTLIPPHTSRLITITDWQTKARANEEILLNHRFPAFRVGALGKSDDIPKLKALRYLALLLDFHDALAAAGRAGKKVPKKEILQRRLAAWSSPEQQQLVDSVRRRFANEANELPKWHMDNLCTHICALSLYVDGWMTNTTDLKLDLKLTNQELGRYYAELGAKMSAPTEREKVEWKIKTKAEAADTKVARLRLPLEFPK</sequence>
<name>M2MZD2_BAUPA</name>
<dbReference type="Pfam" id="PF06870">
    <property type="entry name" value="RNA_pol_I_A49"/>
    <property type="match status" value="1"/>
</dbReference>
<dbReference type="GO" id="GO:0003677">
    <property type="term" value="F:DNA binding"/>
    <property type="evidence" value="ECO:0007669"/>
    <property type="project" value="InterPro"/>
</dbReference>
<dbReference type="GO" id="GO:0006351">
    <property type="term" value="P:DNA-templated transcription"/>
    <property type="evidence" value="ECO:0007669"/>
    <property type="project" value="InterPro"/>
</dbReference>
<evidence type="ECO:0008006" key="9">
    <source>
        <dbReference type="Google" id="ProtNLM"/>
    </source>
</evidence>
<reference evidence="7 8" key="1">
    <citation type="journal article" date="2012" name="PLoS Pathog.">
        <title>Diverse lifestyles and strategies of plant pathogenesis encoded in the genomes of eighteen Dothideomycetes fungi.</title>
        <authorList>
            <person name="Ohm R.A."/>
            <person name="Feau N."/>
            <person name="Henrissat B."/>
            <person name="Schoch C.L."/>
            <person name="Horwitz B.A."/>
            <person name="Barry K.W."/>
            <person name="Condon B.J."/>
            <person name="Copeland A.C."/>
            <person name="Dhillon B."/>
            <person name="Glaser F."/>
            <person name="Hesse C.N."/>
            <person name="Kosti I."/>
            <person name="LaButti K."/>
            <person name="Lindquist E.A."/>
            <person name="Lucas S."/>
            <person name="Salamov A.A."/>
            <person name="Bradshaw R.E."/>
            <person name="Ciuffetti L."/>
            <person name="Hamelin R.C."/>
            <person name="Kema G.H.J."/>
            <person name="Lawrence C."/>
            <person name="Scott J.A."/>
            <person name="Spatafora J.W."/>
            <person name="Turgeon B.G."/>
            <person name="de Wit P.J.G.M."/>
            <person name="Zhong S."/>
            <person name="Goodwin S.B."/>
            <person name="Grigoriev I.V."/>
        </authorList>
    </citation>
    <scope>NUCLEOTIDE SEQUENCE [LARGE SCALE GENOMIC DNA]</scope>
    <source>
        <strain evidence="7 8">UAMH 10762</strain>
    </source>
</reference>
<protein>
    <recommendedName>
        <fullName evidence="9">RNA polymerase I associated factor, A49-like protein</fullName>
    </recommendedName>
</protein>
<dbReference type="AlphaFoldDB" id="M2MZD2"/>
<dbReference type="InterPro" id="IPR009668">
    <property type="entry name" value="RNA_pol-assoc_fac_A49-like"/>
</dbReference>
<keyword evidence="5" id="KW-0539">Nucleus</keyword>
<dbReference type="GO" id="GO:0000428">
    <property type="term" value="C:DNA-directed RNA polymerase complex"/>
    <property type="evidence" value="ECO:0007669"/>
    <property type="project" value="UniProtKB-KW"/>
</dbReference>
<keyword evidence="3" id="KW-0240">DNA-directed RNA polymerase</keyword>
<feature type="non-terminal residue" evidence="7">
    <location>
        <position position="437"/>
    </location>
</feature>
<feature type="non-terminal residue" evidence="7">
    <location>
        <position position="1"/>
    </location>
</feature>
<keyword evidence="4" id="KW-0804">Transcription</keyword>
<accession>M2MZD2</accession>
<dbReference type="GeneID" id="19114491"/>
<evidence type="ECO:0000256" key="5">
    <source>
        <dbReference type="ARBA" id="ARBA00023242"/>
    </source>
</evidence>
<proteinExistence type="inferred from homology"/>
<dbReference type="HOGENOM" id="CLU_034953_1_0_1"/>
<dbReference type="EMBL" id="KB445554">
    <property type="protein sequence ID" value="EMC96968.1"/>
    <property type="molecule type" value="Genomic_DNA"/>
</dbReference>
<dbReference type="STRING" id="717646.M2MZD2"/>